<gene>
    <name evidence="1" type="ORF">ACH5RR_022793</name>
</gene>
<dbReference type="EMBL" id="JBJUIK010000010">
    <property type="protein sequence ID" value="KAL3515891.1"/>
    <property type="molecule type" value="Genomic_DNA"/>
</dbReference>
<dbReference type="AlphaFoldDB" id="A0ABD2ZAN6"/>
<evidence type="ECO:0000313" key="2">
    <source>
        <dbReference type="Proteomes" id="UP001630127"/>
    </source>
</evidence>
<evidence type="ECO:0000313" key="1">
    <source>
        <dbReference type="EMBL" id="KAL3515891.1"/>
    </source>
</evidence>
<accession>A0ABD2ZAN6</accession>
<name>A0ABD2ZAN6_9GENT</name>
<reference evidence="1 2" key="1">
    <citation type="submission" date="2024-11" db="EMBL/GenBank/DDBJ databases">
        <title>A near-complete genome assembly of Cinchona calisaya.</title>
        <authorList>
            <person name="Lian D.C."/>
            <person name="Zhao X.W."/>
            <person name="Wei L."/>
        </authorList>
    </citation>
    <scope>NUCLEOTIDE SEQUENCE [LARGE SCALE GENOMIC DNA]</scope>
    <source>
        <tissue evidence="1">Nenye</tissue>
    </source>
</reference>
<dbReference type="Proteomes" id="UP001630127">
    <property type="component" value="Unassembled WGS sequence"/>
</dbReference>
<organism evidence="1 2">
    <name type="scientific">Cinchona calisaya</name>
    <dbReference type="NCBI Taxonomy" id="153742"/>
    <lineage>
        <taxon>Eukaryota</taxon>
        <taxon>Viridiplantae</taxon>
        <taxon>Streptophyta</taxon>
        <taxon>Embryophyta</taxon>
        <taxon>Tracheophyta</taxon>
        <taxon>Spermatophyta</taxon>
        <taxon>Magnoliopsida</taxon>
        <taxon>eudicotyledons</taxon>
        <taxon>Gunneridae</taxon>
        <taxon>Pentapetalae</taxon>
        <taxon>asterids</taxon>
        <taxon>lamiids</taxon>
        <taxon>Gentianales</taxon>
        <taxon>Rubiaceae</taxon>
        <taxon>Cinchonoideae</taxon>
        <taxon>Cinchoneae</taxon>
        <taxon>Cinchona</taxon>
    </lineage>
</organism>
<protein>
    <recommendedName>
        <fullName evidence="3">Gag-pol polyprotein</fullName>
    </recommendedName>
</protein>
<comment type="caution">
    <text evidence="1">The sequence shown here is derived from an EMBL/GenBank/DDBJ whole genome shotgun (WGS) entry which is preliminary data.</text>
</comment>
<keyword evidence="2" id="KW-1185">Reference proteome</keyword>
<evidence type="ECO:0008006" key="3">
    <source>
        <dbReference type="Google" id="ProtNLM"/>
    </source>
</evidence>
<sequence>MPIESLINSLASFELKLKYKIQDENEARAKRSIALKASQKDTSKKPSEKCYRYDQLGYFANEYLSKKNKEGRKPHFSNFQITRDDCNLNGEVEKEHETTQMTFMAIGDNQVSSSYDSCNDSCDYSCDNDDNVESFIFKMYEYLKESYARNKSKN</sequence>
<proteinExistence type="predicted"/>